<accession>X1AF92</accession>
<evidence type="ECO:0000313" key="1">
    <source>
        <dbReference type="EMBL" id="GAG81250.1"/>
    </source>
</evidence>
<dbReference type="EMBL" id="BART01011138">
    <property type="protein sequence ID" value="GAG81250.1"/>
    <property type="molecule type" value="Genomic_DNA"/>
</dbReference>
<dbReference type="InterPro" id="IPR014748">
    <property type="entry name" value="Enoyl-CoA_hydra_C"/>
</dbReference>
<dbReference type="Gene3D" id="1.10.12.10">
    <property type="entry name" value="Lyase 2-enoyl-coa Hydratase, Chain A, domain 2"/>
    <property type="match status" value="1"/>
</dbReference>
<comment type="caution">
    <text evidence="1">The sequence shown here is derived from an EMBL/GenBank/DDBJ whole genome shotgun (WGS) entry which is preliminary data.</text>
</comment>
<protein>
    <submittedName>
        <fullName evidence="1">Uncharacterized protein</fullName>
    </submittedName>
</protein>
<dbReference type="SUPFAM" id="SSF52096">
    <property type="entry name" value="ClpP/crotonase"/>
    <property type="match status" value="1"/>
</dbReference>
<sequence>MGVANGVAKTIEELDAMIKKYTDEIIDSAPLAVGLTKKTIDWCYGKTTYLGLELEALVNSILTKTKDMTSGGIARMQKKKPQWRGR</sequence>
<dbReference type="AlphaFoldDB" id="X1AF92"/>
<reference evidence="1" key="1">
    <citation type="journal article" date="2014" name="Front. Microbiol.">
        <title>High frequency of phylogenetically diverse reductive dehalogenase-homologous genes in deep subseafloor sedimentary metagenomes.</title>
        <authorList>
            <person name="Kawai M."/>
            <person name="Futagami T."/>
            <person name="Toyoda A."/>
            <person name="Takaki Y."/>
            <person name="Nishi S."/>
            <person name="Hori S."/>
            <person name="Arai W."/>
            <person name="Tsubouchi T."/>
            <person name="Morono Y."/>
            <person name="Uchiyama I."/>
            <person name="Ito T."/>
            <person name="Fujiyama A."/>
            <person name="Inagaki F."/>
            <person name="Takami H."/>
        </authorList>
    </citation>
    <scope>NUCLEOTIDE SEQUENCE</scope>
    <source>
        <strain evidence="1">Expedition CK06-06</strain>
    </source>
</reference>
<proteinExistence type="predicted"/>
<dbReference type="InterPro" id="IPR029045">
    <property type="entry name" value="ClpP/crotonase-like_dom_sf"/>
</dbReference>
<name>X1AF92_9ZZZZ</name>
<organism evidence="1">
    <name type="scientific">marine sediment metagenome</name>
    <dbReference type="NCBI Taxonomy" id="412755"/>
    <lineage>
        <taxon>unclassified sequences</taxon>
        <taxon>metagenomes</taxon>
        <taxon>ecological metagenomes</taxon>
    </lineage>
</organism>
<gene>
    <name evidence="1" type="ORF">S01H4_23879</name>
</gene>